<feature type="transmembrane region" description="Helical" evidence="6">
    <location>
        <begin position="93"/>
        <end position="111"/>
    </location>
</feature>
<evidence type="ECO:0000256" key="1">
    <source>
        <dbReference type="ARBA" id="ARBA00004651"/>
    </source>
</evidence>
<dbReference type="Gene3D" id="1.20.81.30">
    <property type="entry name" value="Type II secretion system (T2SS), domain F"/>
    <property type="match status" value="1"/>
</dbReference>
<name>A0A2S3QV64_VIBVL</name>
<comment type="caution">
    <text evidence="8">The sequence shown here is derived from an EMBL/GenBank/DDBJ whole genome shotgun (WGS) entry which is preliminary data.</text>
</comment>
<comment type="subcellular location">
    <subcellularLocation>
        <location evidence="1">Cell membrane</location>
        <topology evidence="1">Multi-pass membrane protein</topology>
    </subcellularLocation>
</comment>
<organism evidence="8 9">
    <name type="scientific">Vibrio vulnificus</name>
    <dbReference type="NCBI Taxonomy" id="672"/>
    <lineage>
        <taxon>Bacteria</taxon>
        <taxon>Pseudomonadati</taxon>
        <taxon>Pseudomonadota</taxon>
        <taxon>Gammaproteobacteria</taxon>
        <taxon>Vibrionales</taxon>
        <taxon>Vibrionaceae</taxon>
        <taxon>Vibrio</taxon>
    </lineage>
</organism>
<keyword evidence="5 6" id="KW-0472">Membrane</keyword>
<dbReference type="PANTHER" id="PTHR35007">
    <property type="entry name" value="INTEGRAL MEMBRANE PROTEIN-RELATED"/>
    <property type="match status" value="1"/>
</dbReference>
<accession>A0A2S3QV64</accession>
<evidence type="ECO:0000259" key="7">
    <source>
        <dbReference type="Pfam" id="PF00482"/>
    </source>
</evidence>
<keyword evidence="4 6" id="KW-1133">Transmembrane helix</keyword>
<evidence type="ECO:0000256" key="6">
    <source>
        <dbReference type="SAM" id="Phobius"/>
    </source>
</evidence>
<proteinExistence type="predicted"/>
<reference evidence="8 9" key="1">
    <citation type="journal article" date="2018" name="Front. Microbiol.">
        <title>Phylogeny of Vibrio vulnificus from the Analysis of the Core-Genome: Implications for Intra-Species Taxonomy.</title>
        <authorList>
            <person name="Roig F.J."/>
            <person name="Gonzalez-Candelas F."/>
            <person name="Sanjuan E."/>
            <person name="Fouz B."/>
            <person name="Feil E.J."/>
            <person name="Llorens C."/>
            <person name="Baker-Austin C."/>
            <person name="Oliver J.D."/>
            <person name="Danin-Poleg Y."/>
            <person name="Gibas C.J."/>
            <person name="Kashi Y."/>
            <person name="Gulig P.A."/>
            <person name="Morrison S.S."/>
            <person name="Amaro C."/>
        </authorList>
    </citation>
    <scope>NUCLEOTIDE SEQUENCE [LARGE SCALE GENOMIC DNA]</scope>
    <source>
        <strain evidence="8 9">CECT4608</strain>
    </source>
</reference>
<keyword evidence="2" id="KW-1003">Cell membrane</keyword>
<dbReference type="PANTHER" id="PTHR35007:SF1">
    <property type="entry name" value="PILUS ASSEMBLY PROTEIN"/>
    <property type="match status" value="1"/>
</dbReference>
<dbReference type="GO" id="GO:0005886">
    <property type="term" value="C:plasma membrane"/>
    <property type="evidence" value="ECO:0007669"/>
    <property type="project" value="UniProtKB-SubCell"/>
</dbReference>
<dbReference type="EMBL" id="PDGH01000146">
    <property type="protein sequence ID" value="POB41751.1"/>
    <property type="molecule type" value="Genomic_DNA"/>
</dbReference>
<feature type="transmembrane region" description="Helical" evidence="6">
    <location>
        <begin position="237"/>
        <end position="255"/>
    </location>
</feature>
<keyword evidence="3 6" id="KW-0812">Transmembrane</keyword>
<gene>
    <name evidence="8" type="ORF">CRN52_22425</name>
</gene>
<dbReference type="Proteomes" id="UP000237466">
    <property type="component" value="Unassembled WGS sequence"/>
</dbReference>
<evidence type="ECO:0000313" key="9">
    <source>
        <dbReference type="Proteomes" id="UP000237466"/>
    </source>
</evidence>
<evidence type="ECO:0000256" key="4">
    <source>
        <dbReference type="ARBA" id="ARBA00022989"/>
    </source>
</evidence>
<evidence type="ECO:0000256" key="5">
    <source>
        <dbReference type="ARBA" id="ARBA00023136"/>
    </source>
</evidence>
<dbReference type="RefSeq" id="WP_047109766.1">
    <property type="nucleotide sequence ID" value="NZ_CP051117.1"/>
</dbReference>
<dbReference type="Pfam" id="PF00482">
    <property type="entry name" value="T2SSF"/>
    <property type="match status" value="1"/>
</dbReference>
<sequence>MLGLMFLFVWLALGAWLIRARRENTKREKQRHRYLKPLVSVEKKRPQWLAFYTRLETLLGTSRLQKYRLYLVMLTVGLFITLLSQGMAPLTTLILVVVISVMMTVLAFRHFEQLAINEFNMQMPDIIDSMERAVKVGAPLHDIFFALSEQYQGSAKRLFLAMHDRLKLGHSVERVMQFAAQQMPSQEFHFLTTLLSLQSETGGKLSHMLKQLGQTLRERSLMESRVRTITSESRTSAKVLAILPPALIGVLYGSAKEHFDYLLRDATGQWILLYVVLSVITGLLLIRQLTKFKG</sequence>
<feature type="transmembrane region" description="Helical" evidence="6">
    <location>
        <begin position="69"/>
        <end position="87"/>
    </location>
</feature>
<evidence type="ECO:0000256" key="3">
    <source>
        <dbReference type="ARBA" id="ARBA00022692"/>
    </source>
</evidence>
<dbReference type="InterPro" id="IPR018076">
    <property type="entry name" value="T2SS_GspF_dom"/>
</dbReference>
<dbReference type="AlphaFoldDB" id="A0A2S3QV64"/>
<protein>
    <submittedName>
        <fullName evidence="8">Pilus assembly protein TadB</fullName>
    </submittedName>
</protein>
<evidence type="ECO:0000313" key="8">
    <source>
        <dbReference type="EMBL" id="POB41751.1"/>
    </source>
</evidence>
<dbReference type="InterPro" id="IPR042094">
    <property type="entry name" value="T2SS_GspF_sf"/>
</dbReference>
<evidence type="ECO:0000256" key="2">
    <source>
        <dbReference type="ARBA" id="ARBA00022475"/>
    </source>
</evidence>
<feature type="transmembrane region" description="Helical" evidence="6">
    <location>
        <begin position="267"/>
        <end position="286"/>
    </location>
</feature>
<feature type="domain" description="Type II secretion system protein GspF" evidence="7">
    <location>
        <begin position="128"/>
        <end position="252"/>
    </location>
</feature>